<feature type="region of interest" description="Disordered" evidence="6">
    <location>
        <begin position="342"/>
        <end position="362"/>
    </location>
</feature>
<proteinExistence type="predicted"/>
<sequence length="438" mass="47311">MSPALIRRSTIGPYRVIDFVGAGGMGAVYRVMHRDTGRVAAAKVLNADAVGSTGLERFRNEARIHQTLVHPNVARMFEYLEVDGLPCLIMEYVDGESLDERLHREGALPVTEAVRIFSALAEGVAYVHKSGVVHRDLKTNNVRIAEDGTVKLLDFGIATSSGGPRLTSTGNVVGTLQSLAPEQLTTGRAEPRSDIWALGIVFYELLTGAVPFSANAPGLLGERILKGIYTAPSALRSAIPRDVDRIVARCLRVRADDRYPDVKALLDDVRRLSIGSPAGMGLGAARLAPAWNLISEPSLLFGKSGEVARRASREWRLVLAAVSAIAMLLFLLVTLQPSPAVDDTDVSDTTQAASGRNDGRNGPTRALLHVTIRVLEGEAAVFRDDVQVGVTPYRLEAPLGTEVSLELRRAGCDNTPLRLRITEGLDAVMESMRRCRPP</sequence>
<evidence type="ECO:0000256" key="5">
    <source>
        <dbReference type="PROSITE-ProRule" id="PRU10141"/>
    </source>
</evidence>
<dbReference type="PROSITE" id="PS50011">
    <property type="entry name" value="PROTEIN_KINASE_DOM"/>
    <property type="match status" value="1"/>
</dbReference>
<dbReference type="InterPro" id="IPR000719">
    <property type="entry name" value="Prot_kinase_dom"/>
</dbReference>
<evidence type="ECO:0000256" key="1">
    <source>
        <dbReference type="ARBA" id="ARBA00022679"/>
    </source>
</evidence>
<dbReference type="InterPro" id="IPR011009">
    <property type="entry name" value="Kinase-like_dom_sf"/>
</dbReference>
<evidence type="ECO:0000313" key="8">
    <source>
        <dbReference type="EMBL" id="HCT59031.1"/>
    </source>
</evidence>
<keyword evidence="4 5" id="KW-0067">ATP-binding</keyword>
<dbReference type="Gene3D" id="3.30.200.20">
    <property type="entry name" value="Phosphorylase Kinase, domain 1"/>
    <property type="match status" value="1"/>
</dbReference>
<dbReference type="GO" id="GO:0005524">
    <property type="term" value="F:ATP binding"/>
    <property type="evidence" value="ECO:0007669"/>
    <property type="project" value="UniProtKB-UniRule"/>
</dbReference>
<evidence type="ECO:0000256" key="2">
    <source>
        <dbReference type="ARBA" id="ARBA00022741"/>
    </source>
</evidence>
<evidence type="ECO:0000259" key="7">
    <source>
        <dbReference type="PROSITE" id="PS50011"/>
    </source>
</evidence>
<reference evidence="8 9" key="1">
    <citation type="journal article" date="2018" name="Nat. Biotechnol.">
        <title>A standardized bacterial taxonomy based on genome phylogeny substantially revises the tree of life.</title>
        <authorList>
            <person name="Parks D.H."/>
            <person name="Chuvochina M."/>
            <person name="Waite D.W."/>
            <person name="Rinke C."/>
            <person name="Skarshewski A."/>
            <person name="Chaumeil P.A."/>
            <person name="Hugenholtz P."/>
        </authorList>
    </citation>
    <scope>NUCLEOTIDE SEQUENCE [LARGE SCALE GENOMIC DNA]</scope>
    <source>
        <strain evidence="8">UBA8844</strain>
    </source>
</reference>
<dbReference type="Proteomes" id="UP000264071">
    <property type="component" value="Unassembled WGS sequence"/>
</dbReference>
<dbReference type="OMA" id="MEPAKWK"/>
<keyword evidence="2 5" id="KW-0547">Nucleotide-binding</keyword>
<protein>
    <submittedName>
        <fullName evidence="8">Serine/threonine protein kinase</fullName>
    </submittedName>
</protein>
<keyword evidence="8" id="KW-0723">Serine/threonine-protein kinase</keyword>
<evidence type="ECO:0000313" key="9">
    <source>
        <dbReference type="Proteomes" id="UP000264071"/>
    </source>
</evidence>
<feature type="binding site" evidence="5">
    <location>
        <position position="43"/>
    </location>
    <ligand>
        <name>ATP</name>
        <dbReference type="ChEBI" id="CHEBI:30616"/>
    </ligand>
</feature>
<dbReference type="AlphaFoldDB" id="A0A3D4VD42"/>
<dbReference type="InterPro" id="IPR017441">
    <property type="entry name" value="Protein_kinase_ATP_BS"/>
</dbReference>
<dbReference type="PANTHER" id="PTHR43289">
    <property type="entry name" value="MITOGEN-ACTIVATED PROTEIN KINASE KINASE KINASE 20-RELATED"/>
    <property type="match status" value="1"/>
</dbReference>
<dbReference type="CDD" id="cd14014">
    <property type="entry name" value="STKc_PknB_like"/>
    <property type="match status" value="1"/>
</dbReference>
<evidence type="ECO:0000256" key="3">
    <source>
        <dbReference type="ARBA" id="ARBA00022777"/>
    </source>
</evidence>
<dbReference type="EMBL" id="DPIY01000012">
    <property type="protein sequence ID" value="HCT59031.1"/>
    <property type="molecule type" value="Genomic_DNA"/>
</dbReference>
<feature type="domain" description="Protein kinase" evidence="7">
    <location>
        <begin position="14"/>
        <end position="272"/>
    </location>
</feature>
<dbReference type="SUPFAM" id="SSF56112">
    <property type="entry name" value="Protein kinase-like (PK-like)"/>
    <property type="match status" value="1"/>
</dbReference>
<dbReference type="GO" id="GO:0004674">
    <property type="term" value="F:protein serine/threonine kinase activity"/>
    <property type="evidence" value="ECO:0007669"/>
    <property type="project" value="UniProtKB-KW"/>
</dbReference>
<accession>A0A3D4VD42</accession>
<name>A0A3D4VD42_9BACT</name>
<dbReference type="SMART" id="SM00220">
    <property type="entry name" value="S_TKc"/>
    <property type="match status" value="1"/>
</dbReference>
<evidence type="ECO:0000256" key="6">
    <source>
        <dbReference type="SAM" id="MobiDB-lite"/>
    </source>
</evidence>
<gene>
    <name evidence="8" type="ORF">DGD08_17660</name>
</gene>
<organism evidence="8 9">
    <name type="scientific">Gemmatimonas aurantiaca</name>
    <dbReference type="NCBI Taxonomy" id="173480"/>
    <lineage>
        <taxon>Bacteria</taxon>
        <taxon>Pseudomonadati</taxon>
        <taxon>Gemmatimonadota</taxon>
        <taxon>Gemmatimonadia</taxon>
        <taxon>Gemmatimonadales</taxon>
        <taxon>Gemmatimonadaceae</taxon>
        <taxon>Gemmatimonas</taxon>
    </lineage>
</organism>
<dbReference type="PANTHER" id="PTHR43289:SF6">
    <property type="entry name" value="SERINE_THREONINE-PROTEIN KINASE NEKL-3"/>
    <property type="match status" value="1"/>
</dbReference>
<keyword evidence="1" id="KW-0808">Transferase</keyword>
<dbReference type="Pfam" id="PF00069">
    <property type="entry name" value="Pkinase"/>
    <property type="match status" value="1"/>
</dbReference>
<dbReference type="Gene3D" id="1.10.510.10">
    <property type="entry name" value="Transferase(Phosphotransferase) domain 1"/>
    <property type="match status" value="1"/>
</dbReference>
<dbReference type="PROSITE" id="PS00107">
    <property type="entry name" value="PROTEIN_KINASE_ATP"/>
    <property type="match status" value="1"/>
</dbReference>
<keyword evidence="3 8" id="KW-0418">Kinase</keyword>
<comment type="caution">
    <text evidence="8">The sequence shown here is derived from an EMBL/GenBank/DDBJ whole genome shotgun (WGS) entry which is preliminary data.</text>
</comment>
<evidence type="ECO:0000256" key="4">
    <source>
        <dbReference type="ARBA" id="ARBA00022840"/>
    </source>
</evidence>